<dbReference type="OrthoDB" id="1020247at2759"/>
<reference evidence="2 3" key="1">
    <citation type="journal article" date="2021" name="Plant Biotechnol. J.">
        <title>Multi-omics assisted identification of the key and species-specific regulatory components of drought-tolerant mechanisms in Gossypium stocksii.</title>
        <authorList>
            <person name="Yu D."/>
            <person name="Ke L."/>
            <person name="Zhang D."/>
            <person name="Wu Y."/>
            <person name="Sun Y."/>
            <person name="Mei J."/>
            <person name="Sun J."/>
            <person name="Sun Y."/>
        </authorList>
    </citation>
    <scope>NUCLEOTIDE SEQUENCE [LARGE SCALE GENOMIC DNA]</scope>
    <source>
        <strain evidence="3">cv. E1</strain>
        <tissue evidence="2">Leaf</tissue>
    </source>
</reference>
<dbReference type="EMBL" id="JAIQCV010000001">
    <property type="protein sequence ID" value="KAH1128648.1"/>
    <property type="molecule type" value="Genomic_DNA"/>
</dbReference>
<feature type="compositionally biased region" description="Polar residues" evidence="1">
    <location>
        <begin position="40"/>
        <end position="50"/>
    </location>
</feature>
<keyword evidence="3" id="KW-1185">Reference proteome</keyword>
<evidence type="ECO:0000313" key="2">
    <source>
        <dbReference type="EMBL" id="KAH1128648.1"/>
    </source>
</evidence>
<accession>A0A9D3WHM0</accession>
<evidence type="ECO:0000256" key="1">
    <source>
        <dbReference type="SAM" id="MobiDB-lite"/>
    </source>
</evidence>
<dbReference type="Proteomes" id="UP000828251">
    <property type="component" value="Unassembled WGS sequence"/>
</dbReference>
<feature type="region of interest" description="Disordered" evidence="1">
    <location>
        <begin position="39"/>
        <end position="59"/>
    </location>
</feature>
<protein>
    <submittedName>
        <fullName evidence="2">Uncharacterized protein</fullName>
    </submittedName>
</protein>
<sequence length="59" mass="6734">MDKYAFHNDEGHKIEDCSFLKDAIEEAVRNSKLKDFVAQDANQQGKNSGGETKVRQTYK</sequence>
<name>A0A9D3WHM0_9ROSI</name>
<gene>
    <name evidence="2" type="ORF">J1N35_000026</name>
</gene>
<organism evidence="2 3">
    <name type="scientific">Gossypium stocksii</name>
    <dbReference type="NCBI Taxonomy" id="47602"/>
    <lineage>
        <taxon>Eukaryota</taxon>
        <taxon>Viridiplantae</taxon>
        <taxon>Streptophyta</taxon>
        <taxon>Embryophyta</taxon>
        <taxon>Tracheophyta</taxon>
        <taxon>Spermatophyta</taxon>
        <taxon>Magnoliopsida</taxon>
        <taxon>eudicotyledons</taxon>
        <taxon>Gunneridae</taxon>
        <taxon>Pentapetalae</taxon>
        <taxon>rosids</taxon>
        <taxon>malvids</taxon>
        <taxon>Malvales</taxon>
        <taxon>Malvaceae</taxon>
        <taxon>Malvoideae</taxon>
        <taxon>Gossypium</taxon>
    </lineage>
</organism>
<comment type="caution">
    <text evidence="2">The sequence shown here is derived from an EMBL/GenBank/DDBJ whole genome shotgun (WGS) entry which is preliminary data.</text>
</comment>
<evidence type="ECO:0000313" key="3">
    <source>
        <dbReference type="Proteomes" id="UP000828251"/>
    </source>
</evidence>
<proteinExistence type="predicted"/>
<dbReference type="AlphaFoldDB" id="A0A9D3WHM0"/>